<dbReference type="SUPFAM" id="SSF103084">
    <property type="entry name" value="Holliday junction resolvase RusA"/>
    <property type="match status" value="1"/>
</dbReference>
<dbReference type="Gene3D" id="3.30.1330.70">
    <property type="entry name" value="Holliday junction resolvase RusA"/>
    <property type="match status" value="1"/>
</dbReference>
<gene>
    <name evidence="1" type="ORF">F4X82_01740</name>
</gene>
<dbReference type="GO" id="GO:0006281">
    <property type="term" value="P:DNA repair"/>
    <property type="evidence" value="ECO:0007669"/>
    <property type="project" value="InterPro"/>
</dbReference>
<dbReference type="Proteomes" id="UP000449092">
    <property type="component" value="Unassembled WGS sequence"/>
</dbReference>
<accession>A0A845DC42</accession>
<dbReference type="GO" id="GO:0006310">
    <property type="term" value="P:DNA recombination"/>
    <property type="evidence" value="ECO:0007669"/>
    <property type="project" value="InterPro"/>
</dbReference>
<proteinExistence type="predicted"/>
<comment type="caution">
    <text evidence="1">The sequence shown here is derived from an EMBL/GenBank/DDBJ whole genome shotgun (WGS) entry which is preliminary data.</text>
</comment>
<sequence length="138" mass="16463">MNISLKYDYPPSVDNMYKKNKQGRIYLKPEAVQYKKDIGLLAKSAMNRADFIMTKRPIRLTIEEHIYINSIQDENYEQDIDNCVKVLQDGLEGVVYKNDKQIRSLRVKKYLRKEEGKSYRDNYVYIYITDESEDYNVL</sequence>
<dbReference type="InterPro" id="IPR008822">
    <property type="entry name" value="Endonuclease_RusA-like"/>
</dbReference>
<reference evidence="1 2" key="1">
    <citation type="submission" date="2019-09" db="EMBL/GenBank/DDBJ databases">
        <title>Characterisation of the sponge microbiome using genome-centric metagenomics.</title>
        <authorList>
            <person name="Engelberts J.P."/>
            <person name="Robbins S.J."/>
            <person name="De Goeij J.M."/>
            <person name="Aranda M."/>
            <person name="Bell S.C."/>
            <person name="Webster N.S."/>
        </authorList>
    </citation>
    <scope>NUCLEOTIDE SEQUENCE [LARGE SCALE GENOMIC DNA]</scope>
    <source>
        <strain evidence="1">SB0662_bin_43</strain>
    </source>
</reference>
<dbReference type="GO" id="GO:0000287">
    <property type="term" value="F:magnesium ion binding"/>
    <property type="evidence" value="ECO:0007669"/>
    <property type="project" value="InterPro"/>
</dbReference>
<dbReference type="Pfam" id="PF05866">
    <property type="entry name" value="RusA"/>
    <property type="match status" value="1"/>
</dbReference>
<evidence type="ECO:0000313" key="1">
    <source>
        <dbReference type="EMBL" id="MYE38224.1"/>
    </source>
</evidence>
<protein>
    <submittedName>
        <fullName evidence="1">RusA family crossover junction endodeoxyribonuclease</fullName>
    </submittedName>
</protein>
<evidence type="ECO:0000313" key="2">
    <source>
        <dbReference type="Proteomes" id="UP000449092"/>
    </source>
</evidence>
<organism evidence="1 2">
    <name type="scientific">Candidatus Spechtbacteria bacterium SB0662_bin_43</name>
    <dbReference type="NCBI Taxonomy" id="2604897"/>
    <lineage>
        <taxon>Bacteria</taxon>
        <taxon>Candidatus Spechtiibacteriota</taxon>
    </lineage>
</organism>
<name>A0A845DC42_9BACT</name>
<dbReference type="InterPro" id="IPR036614">
    <property type="entry name" value="RusA-like_sf"/>
</dbReference>
<dbReference type="EMBL" id="VXOY01000014">
    <property type="protein sequence ID" value="MYE38224.1"/>
    <property type="molecule type" value="Genomic_DNA"/>
</dbReference>
<dbReference type="AlphaFoldDB" id="A0A845DC42"/>